<sequence>MILSSMGKNGAILTAFALLTTGAVTLVQQFTAPKIALQEKKQLQGLLHQVLPESAYDNELYLDCTQISAQELGPQPSYTVYRARKQGEVVALVMQSTAPNGYSGNIELLSAIYPDGTVAGVRVTKHNETPGLGDKIEAKRSEWINSFSSQQVRSQDDKRWAVKKDGGTFDQFTGATITPRAVVGAVKNTVLYAQRNFNTLAQADNSCNPGES</sequence>
<keyword evidence="5 6" id="KW-0249">Electron transport</keyword>
<dbReference type="NCBIfam" id="TIGR01947">
    <property type="entry name" value="rnfG"/>
    <property type="match status" value="1"/>
</dbReference>
<dbReference type="Proteomes" id="UP001447008">
    <property type="component" value="Unassembled WGS sequence"/>
</dbReference>
<proteinExistence type="inferred from homology"/>
<evidence type="ECO:0000256" key="2">
    <source>
        <dbReference type="ARBA" id="ARBA00022553"/>
    </source>
</evidence>
<keyword evidence="9" id="KW-1185">Reference proteome</keyword>
<keyword evidence="6" id="KW-0472">Membrane</keyword>
<keyword evidence="6" id="KW-0812">Transmembrane</keyword>
<evidence type="ECO:0000256" key="1">
    <source>
        <dbReference type="ARBA" id="ARBA00022448"/>
    </source>
</evidence>
<dbReference type="NCBIfam" id="NF002519">
    <property type="entry name" value="PRK01908.1"/>
    <property type="match status" value="1"/>
</dbReference>
<evidence type="ECO:0000256" key="5">
    <source>
        <dbReference type="ARBA" id="ARBA00022982"/>
    </source>
</evidence>
<dbReference type="RefSeq" id="WP_342678116.1">
    <property type="nucleotide sequence ID" value="NZ_JBCGCU010000007.1"/>
</dbReference>
<organism evidence="8 9">
    <name type="scientific">Pseudoalteromonas qingdaonensis</name>
    <dbReference type="NCBI Taxonomy" id="3131913"/>
    <lineage>
        <taxon>Bacteria</taxon>
        <taxon>Pseudomonadati</taxon>
        <taxon>Pseudomonadota</taxon>
        <taxon>Gammaproteobacteria</taxon>
        <taxon>Alteromonadales</taxon>
        <taxon>Pseudoalteromonadaceae</taxon>
        <taxon>Pseudoalteromonas</taxon>
    </lineage>
</organism>
<evidence type="ECO:0000256" key="6">
    <source>
        <dbReference type="HAMAP-Rule" id="MF_00479"/>
    </source>
</evidence>
<comment type="subcellular location">
    <subcellularLocation>
        <location evidence="6">Cell inner membrane</location>
        <topology evidence="6">Single-pass membrane protein</topology>
    </subcellularLocation>
</comment>
<evidence type="ECO:0000259" key="7">
    <source>
        <dbReference type="SMART" id="SM00900"/>
    </source>
</evidence>
<gene>
    <name evidence="8" type="primary">rsxG</name>
    <name evidence="6" type="synonym">rnfG</name>
    <name evidence="8" type="ORF">WCN91_08575</name>
</gene>
<evidence type="ECO:0000256" key="3">
    <source>
        <dbReference type="ARBA" id="ARBA00022630"/>
    </source>
</evidence>
<dbReference type="EC" id="7.-.-.-" evidence="6"/>
<dbReference type="SMART" id="SM00900">
    <property type="entry name" value="FMN_bind"/>
    <property type="match status" value="1"/>
</dbReference>
<dbReference type="InterPro" id="IPR010209">
    <property type="entry name" value="Ion_transpt_RnfG/RsxG"/>
</dbReference>
<dbReference type="InterPro" id="IPR007329">
    <property type="entry name" value="FMN-bd"/>
</dbReference>
<reference evidence="8 9" key="1">
    <citation type="submission" date="2024-03" db="EMBL/GenBank/DDBJ databases">
        <title>Pseudoalteromonas qingdaonensis sp. nov., isolated from the intestines of marine benthic organisms.</title>
        <authorList>
            <person name="Lin X."/>
            <person name="Fang S."/>
            <person name="Hu X."/>
        </authorList>
    </citation>
    <scope>NUCLEOTIDE SEQUENCE [LARGE SCALE GENOMIC DNA]</scope>
    <source>
        <strain evidence="8 9">YIC-827</strain>
    </source>
</reference>
<evidence type="ECO:0000313" key="8">
    <source>
        <dbReference type="EMBL" id="MEM0515465.1"/>
    </source>
</evidence>
<accession>A0ABU9MZJ4</accession>
<keyword evidence="2 6" id="KW-0597">Phosphoprotein</keyword>
<dbReference type="Pfam" id="PF04205">
    <property type="entry name" value="FMN_bind"/>
    <property type="match status" value="1"/>
</dbReference>
<dbReference type="PIRSF" id="PIRSF006091">
    <property type="entry name" value="E_trnsport_RnfG"/>
    <property type="match status" value="1"/>
</dbReference>
<dbReference type="PANTHER" id="PTHR36118">
    <property type="entry name" value="ION-TRANSLOCATING OXIDOREDUCTASE COMPLEX SUBUNIT G"/>
    <property type="match status" value="1"/>
</dbReference>
<evidence type="ECO:0000313" key="9">
    <source>
        <dbReference type="Proteomes" id="UP001447008"/>
    </source>
</evidence>
<evidence type="ECO:0000256" key="4">
    <source>
        <dbReference type="ARBA" id="ARBA00022643"/>
    </source>
</evidence>
<protein>
    <recommendedName>
        <fullName evidence="6">Ion-translocating oxidoreductase complex subunit G</fullName>
        <ecNumber evidence="6">7.-.-.-</ecNumber>
    </recommendedName>
    <alternativeName>
        <fullName evidence="6">Rnf electron transport complex subunit G</fullName>
    </alternativeName>
</protein>
<keyword evidence="6" id="KW-1003">Cell membrane</keyword>
<dbReference type="HAMAP" id="MF_00479">
    <property type="entry name" value="RsxG_RnfG"/>
    <property type="match status" value="1"/>
</dbReference>
<keyword evidence="1 6" id="KW-0813">Transport</keyword>
<feature type="domain" description="FMN-binding" evidence="7">
    <location>
        <begin position="101"/>
        <end position="193"/>
    </location>
</feature>
<dbReference type="PANTHER" id="PTHR36118:SF1">
    <property type="entry name" value="ION-TRANSLOCATING OXIDOREDUCTASE COMPLEX SUBUNIT G"/>
    <property type="match status" value="1"/>
</dbReference>
<keyword evidence="6" id="KW-1133">Transmembrane helix</keyword>
<comment type="subunit">
    <text evidence="6">The complex is composed of six subunits: RnfA, RnfB, RnfC, RnfD, RnfE and RnfG.</text>
</comment>
<dbReference type="EMBL" id="JBCGCU010000007">
    <property type="protein sequence ID" value="MEM0515465.1"/>
    <property type="molecule type" value="Genomic_DNA"/>
</dbReference>
<comment type="similarity">
    <text evidence="6">Belongs to the RnfG family.</text>
</comment>
<comment type="function">
    <text evidence="6">Part of a membrane-bound complex that couples electron transfer with translocation of ions across the membrane.</text>
</comment>
<keyword evidence="3 6" id="KW-0285">Flavoprotein</keyword>
<keyword evidence="6" id="KW-0997">Cell inner membrane</keyword>
<keyword evidence="4 6" id="KW-0288">FMN</keyword>
<comment type="cofactor">
    <cofactor evidence="6">
        <name>FMN</name>
        <dbReference type="ChEBI" id="CHEBI:58210"/>
    </cofactor>
</comment>
<feature type="modified residue" description="FMN phosphoryl threonine" evidence="6">
    <location>
        <position position="176"/>
    </location>
</feature>
<name>A0ABU9MZJ4_9GAMM</name>
<comment type="caution">
    <text evidence="8">The sequence shown here is derived from an EMBL/GenBank/DDBJ whole genome shotgun (WGS) entry which is preliminary data.</text>
</comment>
<keyword evidence="6" id="KW-1278">Translocase</keyword>